<evidence type="ECO:0000313" key="2">
    <source>
        <dbReference type="Proteomes" id="UP000288178"/>
    </source>
</evidence>
<dbReference type="SUPFAM" id="SSF53756">
    <property type="entry name" value="UDP-Glycosyltransferase/glycogen phosphorylase"/>
    <property type="match status" value="1"/>
</dbReference>
<accession>A0A437K089</accession>
<dbReference type="OrthoDB" id="6794112at2"/>
<reference evidence="1 2" key="1">
    <citation type="submission" date="2019-01" db="EMBL/GenBank/DDBJ databases">
        <authorList>
            <person name="Chen W.-M."/>
        </authorList>
    </citation>
    <scope>NUCLEOTIDE SEQUENCE [LARGE SCALE GENOMIC DNA]</scope>
    <source>
        <strain evidence="1 2">ICH-3</strain>
    </source>
</reference>
<dbReference type="Gene3D" id="3.40.50.2000">
    <property type="entry name" value="Glycogen Phosphorylase B"/>
    <property type="match status" value="2"/>
</dbReference>
<gene>
    <name evidence="1" type="ORF">ENE75_01915</name>
</gene>
<organism evidence="1 2">
    <name type="scientific">Rubrivivax albus</name>
    <dbReference type="NCBI Taxonomy" id="2499835"/>
    <lineage>
        <taxon>Bacteria</taxon>
        <taxon>Pseudomonadati</taxon>
        <taxon>Pseudomonadota</taxon>
        <taxon>Betaproteobacteria</taxon>
        <taxon>Burkholderiales</taxon>
        <taxon>Sphaerotilaceae</taxon>
        <taxon>Rubrivivax</taxon>
    </lineage>
</organism>
<dbReference type="Pfam" id="PF13692">
    <property type="entry name" value="Glyco_trans_1_4"/>
    <property type="match status" value="1"/>
</dbReference>
<keyword evidence="1" id="KW-0808">Transferase</keyword>
<name>A0A437K089_9BURK</name>
<dbReference type="RefSeq" id="WP_128195066.1">
    <property type="nucleotide sequence ID" value="NZ_SACT01000001.1"/>
</dbReference>
<dbReference type="AlphaFoldDB" id="A0A437K089"/>
<dbReference type="Proteomes" id="UP000288178">
    <property type="component" value="Unassembled WGS sequence"/>
</dbReference>
<protein>
    <submittedName>
        <fullName evidence="1">Glycosyltransferase</fullName>
    </submittedName>
</protein>
<dbReference type="GO" id="GO:0016740">
    <property type="term" value="F:transferase activity"/>
    <property type="evidence" value="ECO:0007669"/>
    <property type="project" value="UniProtKB-KW"/>
</dbReference>
<sequence length="335" mass="36825">MSRDALFIAWTGFQRRQISMAPHCGFETVFFAVPRHTSRLAKLLLYLRHGMETWKLLRARGPAVVWVQLPQVPLLWVALAYRMLSKHTVRVVADCHNAQLRPPWSSFPLARWALRRADVVLVHNDAMHSAALELGWATQTLRVLEDVPPQGMSGPPSGLARKVIPLGKPWVVFPGSFAADEPVREVLEAARLAPELGFILTGALQTARRNGHPVDSLPPNVVLPGFLPTDVFEDLLRDADVILGLTRFEGIQLSVCNEALGFARPLVTANTSVLRTLFGQAAVLVDANDPASIAQGCRQAFAESPARSMASAELAQTRLVKWLQGPLSAVKLLLR</sequence>
<keyword evidence="2" id="KW-1185">Reference proteome</keyword>
<comment type="caution">
    <text evidence="1">The sequence shown here is derived from an EMBL/GenBank/DDBJ whole genome shotgun (WGS) entry which is preliminary data.</text>
</comment>
<evidence type="ECO:0000313" key="1">
    <source>
        <dbReference type="EMBL" id="RVT53673.1"/>
    </source>
</evidence>
<dbReference type="EMBL" id="SACT01000001">
    <property type="protein sequence ID" value="RVT53673.1"/>
    <property type="molecule type" value="Genomic_DNA"/>
</dbReference>
<proteinExistence type="predicted"/>